<evidence type="ECO:0000313" key="2">
    <source>
        <dbReference type="EMBL" id="ASD52256.1"/>
    </source>
</evidence>
<gene>
    <name evidence="2" type="ORF">NIKTSON_31</name>
</gene>
<sequence length="147" mass="16201">MSKYLNLPFILAIYKTAFAVYMKIAEPRVKRLIYFVIYILLGIIGGISTFKPNARISDFVGGQLLIYFYGLLIVAGAIVCLISVLPGIWVLERAGMVGLGTGIILYVGTLIAFGASPTVSLFPIIIVLVFLLRWLDIKDYLLAPRKG</sequence>
<keyword evidence="3" id="KW-1185">Reference proteome</keyword>
<organism evidence="2 3">
    <name type="scientific">Arthrobacter phage Niktson</name>
    <dbReference type="NCBI Taxonomy" id="2014347"/>
    <lineage>
        <taxon>Viruses</taxon>
        <taxon>Duplodnaviria</taxon>
        <taxon>Heunggongvirae</taxon>
        <taxon>Uroviricota</taxon>
        <taxon>Caudoviricetes</taxon>
        <taxon>Gordonvirus</taxon>
        <taxon>Gordonvirus niktson</taxon>
    </lineage>
</organism>
<evidence type="ECO:0000256" key="1">
    <source>
        <dbReference type="SAM" id="Phobius"/>
    </source>
</evidence>
<reference evidence="2 3" key="1">
    <citation type="submission" date="2017-05" db="EMBL/GenBank/DDBJ databases">
        <authorList>
            <person name="Hanf Z.R."/>
            <person name="Kautto E.A."/>
            <person name="Lee N.W."/>
            <person name="Nabb C."/>
            <person name="Nelson M."/>
            <person name="Smith O.J."/>
            <person name="Steiner S.B."/>
            <person name="Tyransky A."/>
            <person name="Ball S.L."/>
            <person name="Breitenberger C.A."/>
            <person name="Daniels C.J."/>
            <person name="Garlena R.A."/>
            <person name="Russell D.A."/>
            <person name="Pope W.H."/>
            <person name="Jacobs-Sera D."/>
            <person name="Hendrix R.W."/>
            <person name="Hatfull G.F."/>
        </authorList>
    </citation>
    <scope>NUCLEOTIDE SEQUENCE [LARGE SCALE GENOMIC DNA]</scope>
</reference>
<keyword evidence="1" id="KW-0812">Transmembrane</keyword>
<accession>A0A218M5K5</accession>
<evidence type="ECO:0000313" key="3">
    <source>
        <dbReference type="Proteomes" id="UP000225325"/>
    </source>
</evidence>
<feature type="transmembrane region" description="Helical" evidence="1">
    <location>
        <begin position="6"/>
        <end position="25"/>
    </location>
</feature>
<dbReference type="EMBL" id="MF038790">
    <property type="protein sequence ID" value="ASD52256.1"/>
    <property type="molecule type" value="Genomic_DNA"/>
</dbReference>
<keyword evidence="1" id="KW-0472">Membrane</keyword>
<feature type="transmembrane region" description="Helical" evidence="1">
    <location>
        <begin position="66"/>
        <end position="91"/>
    </location>
</feature>
<protein>
    <submittedName>
        <fullName evidence="2">Uncharacterized protein</fullName>
    </submittedName>
</protein>
<feature type="transmembrane region" description="Helical" evidence="1">
    <location>
        <begin position="32"/>
        <end position="50"/>
    </location>
</feature>
<proteinExistence type="predicted"/>
<feature type="transmembrane region" description="Helical" evidence="1">
    <location>
        <begin position="103"/>
        <end position="132"/>
    </location>
</feature>
<name>A0A218M5K5_9CAUD</name>
<dbReference type="Proteomes" id="UP000225325">
    <property type="component" value="Segment"/>
</dbReference>
<keyword evidence="1" id="KW-1133">Transmembrane helix</keyword>